<dbReference type="GO" id="GO:0004300">
    <property type="term" value="F:enoyl-CoA hydratase activity"/>
    <property type="evidence" value="ECO:0007669"/>
    <property type="project" value="UniProtKB-EC"/>
</dbReference>
<evidence type="ECO:0000313" key="6">
    <source>
        <dbReference type="EMBL" id="AIG44212.1"/>
    </source>
</evidence>
<dbReference type="PATRIC" id="fig|1214179.4.peg.1844"/>
<dbReference type="AlphaFoldDB" id="A0A075SFU9"/>
<accession>A0A075SFU9</accession>
<evidence type="ECO:0000256" key="2">
    <source>
        <dbReference type="ARBA" id="ARBA00005254"/>
    </source>
</evidence>
<dbReference type="Gene3D" id="3.90.226.10">
    <property type="entry name" value="2-enoyl-CoA Hydratase, Chain A, domain 1"/>
    <property type="match status" value="1"/>
</dbReference>
<dbReference type="HOGENOM" id="CLU_009834_7_2_9"/>
<dbReference type="Gene3D" id="1.10.12.10">
    <property type="entry name" value="Lyase 2-enoyl-coa Hydratase, Chain A, domain 2"/>
    <property type="match status" value="1"/>
</dbReference>
<dbReference type="PANTHER" id="PTHR43684">
    <property type="match status" value="1"/>
</dbReference>
<evidence type="ECO:0000256" key="4">
    <source>
        <dbReference type="ARBA" id="ARBA00023235"/>
    </source>
</evidence>
<keyword evidence="3" id="KW-0576">Peroxisome</keyword>
<dbReference type="InterPro" id="IPR014748">
    <property type="entry name" value="Enoyl-CoA_hydra_C"/>
</dbReference>
<dbReference type="PANTHER" id="PTHR43684:SF1">
    <property type="entry name" value="ENOYL-COA DELTA ISOMERASE 2"/>
    <property type="match status" value="1"/>
</dbReference>
<keyword evidence="6" id="KW-0456">Lyase</keyword>
<keyword evidence="5" id="KW-1133">Transmembrane helix</keyword>
<evidence type="ECO:0000313" key="7">
    <source>
        <dbReference type="Proteomes" id="UP000028185"/>
    </source>
</evidence>
<keyword evidence="5" id="KW-0472">Membrane</keyword>
<dbReference type="Pfam" id="PF00378">
    <property type="entry name" value="ECH_1"/>
    <property type="match status" value="1"/>
</dbReference>
<dbReference type="RefSeq" id="WP_009910717.1">
    <property type="nucleotide sequence ID" value="NZ_ALLE01000005.1"/>
</dbReference>
<feature type="transmembrane region" description="Helical" evidence="5">
    <location>
        <begin position="102"/>
        <end position="127"/>
    </location>
</feature>
<dbReference type="EMBL" id="CP008921">
    <property type="protein sequence ID" value="AIG44212.1"/>
    <property type="molecule type" value="Genomic_DNA"/>
</dbReference>
<dbReference type="CDD" id="cd06558">
    <property type="entry name" value="crotonase-like"/>
    <property type="match status" value="1"/>
</dbReference>
<evidence type="ECO:0000256" key="1">
    <source>
        <dbReference type="ARBA" id="ARBA00004275"/>
    </source>
</evidence>
<dbReference type="GO" id="GO:0004165">
    <property type="term" value="F:delta(3)-delta(2)-enoyl-CoA isomerase activity"/>
    <property type="evidence" value="ECO:0007669"/>
    <property type="project" value="UniProtKB-ARBA"/>
</dbReference>
<dbReference type="InterPro" id="IPR051053">
    <property type="entry name" value="ECH/Chromodomain_protein"/>
</dbReference>
<dbReference type="InterPro" id="IPR001753">
    <property type="entry name" value="Enoyl-CoA_hydra/iso"/>
</dbReference>
<keyword evidence="4" id="KW-0413">Isomerase</keyword>
<organism evidence="6 7">
    <name type="scientific">Streptococcus suis 6407</name>
    <dbReference type="NCBI Taxonomy" id="1214179"/>
    <lineage>
        <taxon>Bacteria</taxon>
        <taxon>Bacillati</taxon>
        <taxon>Bacillota</taxon>
        <taxon>Bacilli</taxon>
        <taxon>Lactobacillales</taxon>
        <taxon>Streptococcaceae</taxon>
        <taxon>Streptococcus</taxon>
    </lineage>
</organism>
<keyword evidence="5" id="KW-0812">Transmembrane</keyword>
<dbReference type="InterPro" id="IPR029045">
    <property type="entry name" value="ClpP/crotonase-like_dom_sf"/>
</dbReference>
<name>A0A075SFU9_STRSU</name>
<reference evidence="6 7" key="1">
    <citation type="journal article" date="2014" name="Genome Announc.">
        <title>Whole-Genome Sequence of Streptococcus suis Serotype 4 Reference Strain 6407.</title>
        <authorList>
            <person name="Wang K."/>
            <person name="Chen J."/>
            <person name="Yao H."/>
            <person name="Lu C."/>
        </authorList>
    </citation>
    <scope>NUCLEOTIDE SEQUENCE [LARGE SCALE GENOMIC DNA]</scope>
    <source>
        <strain evidence="6">6407</strain>
    </source>
</reference>
<comment type="subcellular location">
    <subcellularLocation>
        <location evidence="1">Peroxisome</location>
    </subcellularLocation>
</comment>
<comment type="similarity">
    <text evidence="2">Belongs to the enoyl-CoA hydratase/isomerase family.</text>
</comment>
<feature type="transmembrane region" description="Helical" evidence="5">
    <location>
        <begin position="133"/>
        <end position="152"/>
    </location>
</feature>
<gene>
    <name evidence="6" type="ORF">ID09_09305</name>
</gene>
<sequence length="263" mass="28647">MAYQTIRYEVIDSVAILTLNRPEVANGFNIPMCEEILEAIRLAEGDASVKILQIQAQGSIFSVGGDLVEMKRAVDDDDIASLVKIAELVNDISFAMKKLSKVVIMVTDGAVAGAAANMAVAADFVIASSKTKFIQAFVGVGLAPDAGGLFLLSRAIGANRASHLAMTGEGLSADKALEYGIVYKLAEPEKLEKTVAQVIKKLLRGSVNSYAAIKQLTWESQFKDWESYRRLELDLQETLAYKEDFKEGVRAHAERRRPVFTGD</sequence>
<proteinExistence type="inferred from homology"/>
<evidence type="ECO:0000256" key="3">
    <source>
        <dbReference type="ARBA" id="ARBA00023140"/>
    </source>
</evidence>
<protein>
    <submittedName>
        <fullName evidence="6">Enoyl-CoA hydratase</fullName>
        <ecNumber evidence="6">4.2.1.17</ecNumber>
    </submittedName>
</protein>
<dbReference type="Proteomes" id="UP000028185">
    <property type="component" value="Chromosome"/>
</dbReference>
<dbReference type="SUPFAM" id="SSF52096">
    <property type="entry name" value="ClpP/crotonase"/>
    <property type="match status" value="1"/>
</dbReference>
<dbReference type="EC" id="4.2.1.17" evidence="6"/>
<evidence type="ECO:0000256" key="5">
    <source>
        <dbReference type="SAM" id="Phobius"/>
    </source>
</evidence>
<dbReference type="NCBIfam" id="NF005575">
    <property type="entry name" value="PRK07260.1"/>
    <property type="match status" value="1"/>
</dbReference>